<sequence length="115" mass="12935">MDFYGIGELQFYIKKTDENLRKALQLILALEQKIGGNKRIPKSSEDPITSSELQNALRLLLAATSASATCNTSLQRKHHAPSDHHSLRALKLHPGEENSRIGKSWKIYRRIGCLP</sequence>
<evidence type="ECO:0000313" key="2">
    <source>
        <dbReference type="Proteomes" id="UP001303046"/>
    </source>
</evidence>
<reference evidence="1 2" key="1">
    <citation type="submission" date="2023-08" db="EMBL/GenBank/DDBJ databases">
        <title>A Necator americanus chromosomal reference genome.</title>
        <authorList>
            <person name="Ilik V."/>
            <person name="Petrzelkova K.J."/>
            <person name="Pardy F."/>
            <person name="Fuh T."/>
            <person name="Niatou-Singa F.S."/>
            <person name="Gouil Q."/>
            <person name="Baker L."/>
            <person name="Ritchie M.E."/>
            <person name="Jex A.R."/>
            <person name="Gazzola D."/>
            <person name="Li H."/>
            <person name="Toshio Fujiwara R."/>
            <person name="Zhan B."/>
            <person name="Aroian R.V."/>
            <person name="Pafco B."/>
            <person name="Schwarz E.M."/>
        </authorList>
    </citation>
    <scope>NUCLEOTIDE SEQUENCE [LARGE SCALE GENOMIC DNA]</scope>
    <source>
        <strain evidence="1 2">Aroian</strain>
        <tissue evidence="1">Whole animal</tissue>
    </source>
</reference>
<protein>
    <submittedName>
        <fullName evidence="1">Uncharacterized protein</fullName>
    </submittedName>
</protein>
<accession>A0ABR1DJW7</accession>
<organism evidence="1 2">
    <name type="scientific">Necator americanus</name>
    <name type="common">Human hookworm</name>
    <dbReference type="NCBI Taxonomy" id="51031"/>
    <lineage>
        <taxon>Eukaryota</taxon>
        <taxon>Metazoa</taxon>
        <taxon>Ecdysozoa</taxon>
        <taxon>Nematoda</taxon>
        <taxon>Chromadorea</taxon>
        <taxon>Rhabditida</taxon>
        <taxon>Rhabditina</taxon>
        <taxon>Rhabditomorpha</taxon>
        <taxon>Strongyloidea</taxon>
        <taxon>Ancylostomatidae</taxon>
        <taxon>Bunostominae</taxon>
        <taxon>Necator</taxon>
    </lineage>
</organism>
<dbReference type="EMBL" id="JAVFWL010000004">
    <property type="protein sequence ID" value="KAK6750763.1"/>
    <property type="molecule type" value="Genomic_DNA"/>
</dbReference>
<comment type="caution">
    <text evidence="1">The sequence shown here is derived from an EMBL/GenBank/DDBJ whole genome shotgun (WGS) entry which is preliminary data.</text>
</comment>
<keyword evidence="2" id="KW-1185">Reference proteome</keyword>
<dbReference type="Proteomes" id="UP001303046">
    <property type="component" value="Unassembled WGS sequence"/>
</dbReference>
<gene>
    <name evidence="1" type="primary">Necator_chrIV.g15915</name>
    <name evidence="1" type="ORF">RB195_002620</name>
</gene>
<proteinExistence type="predicted"/>
<name>A0ABR1DJW7_NECAM</name>
<evidence type="ECO:0000313" key="1">
    <source>
        <dbReference type="EMBL" id="KAK6750763.1"/>
    </source>
</evidence>